<protein>
    <recommendedName>
        <fullName evidence="8">UDP-glucuronosyltransferase</fullName>
    </recommendedName>
</protein>
<accession>A0A5E4QRT6</accession>
<feature type="chain" id="PRO_5022699121" description="UDP-glucuronosyltransferase" evidence="5">
    <location>
        <begin position="18"/>
        <end position="471"/>
    </location>
</feature>
<organism evidence="6 7">
    <name type="scientific">Leptidea sinapis</name>
    <dbReference type="NCBI Taxonomy" id="189913"/>
    <lineage>
        <taxon>Eukaryota</taxon>
        <taxon>Metazoa</taxon>
        <taxon>Ecdysozoa</taxon>
        <taxon>Arthropoda</taxon>
        <taxon>Hexapoda</taxon>
        <taxon>Insecta</taxon>
        <taxon>Pterygota</taxon>
        <taxon>Neoptera</taxon>
        <taxon>Endopterygota</taxon>
        <taxon>Lepidoptera</taxon>
        <taxon>Glossata</taxon>
        <taxon>Ditrysia</taxon>
        <taxon>Papilionoidea</taxon>
        <taxon>Pieridae</taxon>
        <taxon>Dismorphiinae</taxon>
        <taxon>Leptidea</taxon>
    </lineage>
</organism>
<feature type="signal peptide" evidence="5">
    <location>
        <begin position="1"/>
        <end position="17"/>
    </location>
</feature>
<dbReference type="Pfam" id="PF00201">
    <property type="entry name" value="UDPGT"/>
    <property type="match status" value="2"/>
</dbReference>
<evidence type="ECO:0000256" key="1">
    <source>
        <dbReference type="ARBA" id="ARBA00009995"/>
    </source>
</evidence>
<dbReference type="InterPro" id="IPR050271">
    <property type="entry name" value="UDP-glycosyltransferase"/>
</dbReference>
<dbReference type="CDD" id="cd03784">
    <property type="entry name" value="GT1_Gtf-like"/>
    <property type="match status" value="1"/>
</dbReference>
<feature type="transmembrane region" description="Helical" evidence="4">
    <location>
        <begin position="439"/>
        <end position="466"/>
    </location>
</feature>
<keyword evidence="2" id="KW-0328">Glycosyltransferase</keyword>
<dbReference type="Proteomes" id="UP000324832">
    <property type="component" value="Unassembled WGS sequence"/>
</dbReference>
<comment type="similarity">
    <text evidence="1">Belongs to the UDP-glycosyltransferase family.</text>
</comment>
<dbReference type="EMBL" id="FZQP02004356">
    <property type="protein sequence ID" value="VVC99838.1"/>
    <property type="molecule type" value="Genomic_DNA"/>
</dbReference>
<evidence type="ECO:0000256" key="2">
    <source>
        <dbReference type="ARBA" id="ARBA00022676"/>
    </source>
</evidence>
<proteinExistence type="inferred from homology"/>
<dbReference type="FunFam" id="3.40.50.2000:FF:000050">
    <property type="entry name" value="UDP-glucuronosyltransferase"/>
    <property type="match status" value="1"/>
</dbReference>
<name>A0A5E4QRT6_9NEOP</name>
<feature type="non-terminal residue" evidence="6">
    <location>
        <position position="471"/>
    </location>
</feature>
<keyword evidence="4" id="KW-0812">Transmembrane</keyword>
<sequence length="471" mass="53614">MFLRRILLLIFSQTAYSARILGLFPFPGLSHQKSFDPLMIALAKKGHNVTVATFFPLNEKPDNYEEVSLESLGVLRLEMLNIGKYENPSGIYRVPFVGNIIDQVNQLTYYGNVGFEICKKIVKYSPFIEKMKFQYDLVITEHFISECMMGLLQAFNVTVPVIGMSSCSALPWTYSEMGAENNPSFVPMVTTSFSSQMIFAQRVENTIIKLMSMWHRRNFIEKEKNFIEDFYQKKINHCYYNLIFLNAFNVLHGVKPQHIAKFVNESTDGVIIFSLGSQTKSTSLSEKKQNMLINVFSKLKQRVIWKYASSAENGTFLGNNILKIKWMPQLDLLQHENVKAIICHGGNLGMIEAIYAGKPMVLIPILADQRSNSAAAKQAGVAEVLSLKDFDDQDLTNAIHYVLSKEESSPLDTAVFWTEKVIRWGHKLQLHSQSRDLPLYQYLLIDIMAFLSVSLILTIASILFILKLILI</sequence>
<dbReference type="Gene3D" id="3.40.50.2000">
    <property type="entry name" value="Glycogen Phosphorylase B"/>
    <property type="match status" value="1"/>
</dbReference>
<evidence type="ECO:0000256" key="3">
    <source>
        <dbReference type="ARBA" id="ARBA00022679"/>
    </source>
</evidence>
<evidence type="ECO:0000256" key="5">
    <source>
        <dbReference type="SAM" id="SignalP"/>
    </source>
</evidence>
<keyword evidence="5" id="KW-0732">Signal</keyword>
<dbReference type="AlphaFoldDB" id="A0A5E4QRT6"/>
<dbReference type="GO" id="GO:0008194">
    <property type="term" value="F:UDP-glycosyltransferase activity"/>
    <property type="evidence" value="ECO:0007669"/>
    <property type="project" value="InterPro"/>
</dbReference>
<gene>
    <name evidence="6" type="ORF">LSINAPIS_LOCUS10623</name>
</gene>
<dbReference type="InterPro" id="IPR002213">
    <property type="entry name" value="UDP_glucos_trans"/>
</dbReference>
<reference evidence="6 7" key="1">
    <citation type="submission" date="2017-07" db="EMBL/GenBank/DDBJ databases">
        <authorList>
            <person name="Talla V."/>
            <person name="Backstrom N."/>
        </authorList>
    </citation>
    <scope>NUCLEOTIDE SEQUENCE [LARGE SCALE GENOMIC DNA]</scope>
</reference>
<evidence type="ECO:0000256" key="4">
    <source>
        <dbReference type="SAM" id="Phobius"/>
    </source>
</evidence>
<evidence type="ECO:0000313" key="7">
    <source>
        <dbReference type="Proteomes" id="UP000324832"/>
    </source>
</evidence>
<keyword evidence="4" id="KW-1133">Transmembrane helix</keyword>
<keyword evidence="3" id="KW-0808">Transferase</keyword>
<keyword evidence="4" id="KW-0472">Membrane</keyword>
<dbReference type="PANTHER" id="PTHR48043">
    <property type="entry name" value="EG:EG0003.4 PROTEIN-RELATED"/>
    <property type="match status" value="1"/>
</dbReference>
<keyword evidence="7" id="KW-1185">Reference proteome</keyword>
<dbReference type="SUPFAM" id="SSF53756">
    <property type="entry name" value="UDP-Glycosyltransferase/glycogen phosphorylase"/>
    <property type="match status" value="1"/>
</dbReference>
<evidence type="ECO:0008006" key="8">
    <source>
        <dbReference type="Google" id="ProtNLM"/>
    </source>
</evidence>
<dbReference type="PANTHER" id="PTHR48043:SF145">
    <property type="entry name" value="FI06409P-RELATED"/>
    <property type="match status" value="1"/>
</dbReference>
<evidence type="ECO:0000313" key="6">
    <source>
        <dbReference type="EMBL" id="VVC99838.1"/>
    </source>
</evidence>